<feature type="compositionally biased region" description="Polar residues" evidence="3">
    <location>
        <begin position="28"/>
        <end position="38"/>
    </location>
</feature>
<feature type="domain" description="Fork-head" evidence="4">
    <location>
        <begin position="1"/>
        <end position="85"/>
    </location>
</feature>
<evidence type="ECO:0000313" key="6">
    <source>
        <dbReference type="Proteomes" id="UP000696485"/>
    </source>
</evidence>
<feature type="compositionally biased region" description="Polar residues" evidence="3">
    <location>
        <begin position="87"/>
        <end position="99"/>
    </location>
</feature>
<evidence type="ECO:0000259" key="4">
    <source>
        <dbReference type="PROSITE" id="PS50039"/>
    </source>
</evidence>
<dbReference type="PANTHER" id="PTHR11829">
    <property type="entry name" value="FORKHEAD BOX PROTEIN"/>
    <property type="match status" value="1"/>
</dbReference>
<evidence type="ECO:0000313" key="5">
    <source>
        <dbReference type="EMBL" id="KAF9337701.1"/>
    </source>
</evidence>
<dbReference type="InterPro" id="IPR036388">
    <property type="entry name" value="WH-like_DNA-bd_sf"/>
</dbReference>
<dbReference type="InterPro" id="IPR050211">
    <property type="entry name" value="FOX_domain-containing"/>
</dbReference>
<dbReference type="Proteomes" id="UP000696485">
    <property type="component" value="Unassembled WGS sequence"/>
</dbReference>
<dbReference type="InterPro" id="IPR036390">
    <property type="entry name" value="WH_DNA-bd_sf"/>
</dbReference>
<dbReference type="GO" id="GO:0030154">
    <property type="term" value="P:cell differentiation"/>
    <property type="evidence" value="ECO:0007669"/>
    <property type="project" value="TreeGrafter"/>
</dbReference>
<sequence length="188" mass="20713">MMGDDKGWQNTVRHNLSHNRCFRRETPSEASAQQSPSGSAEEEDESLKGSKPKKGKGGYWVLVPEELEDSMSKPKKNPNDYRRRKNTSVTEASRSSSLMNIDRDVASMVIADSHIPMSSSSMSNQDSGHVSDDSDSDANSVYSRSDNSDSEPETERDGDRVESSLEQASPDEGATVRHPGMSLQNMLN</sequence>
<evidence type="ECO:0000256" key="3">
    <source>
        <dbReference type="SAM" id="MobiDB-lite"/>
    </source>
</evidence>
<keyword evidence="2" id="KW-0539">Nucleus</keyword>
<evidence type="ECO:0000256" key="1">
    <source>
        <dbReference type="ARBA" id="ARBA00023125"/>
    </source>
</evidence>
<dbReference type="AlphaFoldDB" id="A0A9P5SW36"/>
<comment type="caution">
    <text evidence="5">The sequence shown here is derived from an EMBL/GenBank/DDBJ whole genome shotgun (WGS) entry which is preliminary data.</text>
</comment>
<comment type="subcellular location">
    <subcellularLocation>
        <location evidence="2">Nucleus</location>
    </subcellularLocation>
</comment>
<keyword evidence="1 2" id="KW-0238">DNA-binding</keyword>
<feature type="compositionally biased region" description="Basic and acidic residues" evidence="3">
    <location>
        <begin position="153"/>
        <end position="163"/>
    </location>
</feature>
<organism evidence="5 6">
    <name type="scientific">Podila minutissima</name>
    <dbReference type="NCBI Taxonomy" id="64525"/>
    <lineage>
        <taxon>Eukaryota</taxon>
        <taxon>Fungi</taxon>
        <taxon>Fungi incertae sedis</taxon>
        <taxon>Mucoromycota</taxon>
        <taxon>Mortierellomycotina</taxon>
        <taxon>Mortierellomycetes</taxon>
        <taxon>Mortierellales</taxon>
        <taxon>Mortierellaceae</taxon>
        <taxon>Podila</taxon>
    </lineage>
</organism>
<dbReference type="GO" id="GO:0009653">
    <property type="term" value="P:anatomical structure morphogenesis"/>
    <property type="evidence" value="ECO:0007669"/>
    <property type="project" value="TreeGrafter"/>
</dbReference>
<dbReference type="Pfam" id="PF00250">
    <property type="entry name" value="Forkhead"/>
    <property type="match status" value="1"/>
</dbReference>
<gene>
    <name evidence="5" type="ORF">BG006_003337</name>
</gene>
<dbReference type="SUPFAM" id="SSF46785">
    <property type="entry name" value="Winged helix' DNA-binding domain"/>
    <property type="match status" value="1"/>
</dbReference>
<dbReference type="GO" id="GO:0000978">
    <property type="term" value="F:RNA polymerase II cis-regulatory region sequence-specific DNA binding"/>
    <property type="evidence" value="ECO:0007669"/>
    <property type="project" value="TreeGrafter"/>
</dbReference>
<dbReference type="GO" id="GO:0005634">
    <property type="term" value="C:nucleus"/>
    <property type="evidence" value="ECO:0007669"/>
    <property type="project" value="UniProtKB-SubCell"/>
</dbReference>
<dbReference type="PANTHER" id="PTHR11829:SF343">
    <property type="entry name" value="FORK-HEAD DOMAIN-CONTAINING PROTEIN"/>
    <property type="match status" value="1"/>
</dbReference>
<dbReference type="EMBL" id="JAAAUY010000019">
    <property type="protein sequence ID" value="KAF9337701.1"/>
    <property type="molecule type" value="Genomic_DNA"/>
</dbReference>
<name>A0A9P5SW36_9FUNG</name>
<dbReference type="InterPro" id="IPR001766">
    <property type="entry name" value="Fork_head_dom"/>
</dbReference>
<dbReference type="SMART" id="SM00339">
    <property type="entry name" value="FH"/>
    <property type="match status" value="1"/>
</dbReference>
<dbReference type="Gene3D" id="1.10.10.10">
    <property type="entry name" value="Winged helix-like DNA-binding domain superfamily/Winged helix DNA-binding domain"/>
    <property type="match status" value="1"/>
</dbReference>
<accession>A0A9P5SW36</accession>
<feature type="region of interest" description="Disordered" evidence="3">
    <location>
        <begin position="1"/>
        <end position="188"/>
    </location>
</feature>
<evidence type="ECO:0000256" key="2">
    <source>
        <dbReference type="PROSITE-ProRule" id="PRU00089"/>
    </source>
</evidence>
<feature type="DNA-binding region" description="Fork-head" evidence="2">
    <location>
        <begin position="1"/>
        <end position="85"/>
    </location>
</feature>
<keyword evidence="6" id="KW-1185">Reference proteome</keyword>
<proteinExistence type="predicted"/>
<reference evidence="5" key="1">
    <citation type="journal article" date="2020" name="Fungal Divers.">
        <title>Resolving the Mortierellaceae phylogeny through synthesis of multi-gene phylogenetics and phylogenomics.</title>
        <authorList>
            <person name="Vandepol N."/>
            <person name="Liber J."/>
            <person name="Desiro A."/>
            <person name="Na H."/>
            <person name="Kennedy M."/>
            <person name="Barry K."/>
            <person name="Grigoriev I.V."/>
            <person name="Miller A.N."/>
            <person name="O'Donnell K."/>
            <person name="Stajich J.E."/>
            <person name="Bonito G."/>
        </authorList>
    </citation>
    <scope>NUCLEOTIDE SEQUENCE</scope>
    <source>
        <strain evidence="5">NVP1</strain>
    </source>
</reference>
<dbReference type="GO" id="GO:0000981">
    <property type="term" value="F:DNA-binding transcription factor activity, RNA polymerase II-specific"/>
    <property type="evidence" value="ECO:0007669"/>
    <property type="project" value="TreeGrafter"/>
</dbReference>
<dbReference type="PROSITE" id="PS50039">
    <property type="entry name" value="FORK_HEAD_3"/>
    <property type="match status" value="1"/>
</dbReference>
<protein>
    <recommendedName>
        <fullName evidence="4">Fork-head domain-containing protein</fullName>
    </recommendedName>
</protein>